<keyword evidence="12 16" id="KW-0594">Phospholipid biosynthesis</keyword>
<dbReference type="NCBIfam" id="TIGR03703">
    <property type="entry name" value="plsB"/>
    <property type="match status" value="1"/>
</dbReference>
<evidence type="ECO:0000256" key="6">
    <source>
        <dbReference type="ARBA" id="ARBA00013432"/>
    </source>
</evidence>
<evidence type="ECO:0000259" key="17">
    <source>
        <dbReference type="SMART" id="SM00563"/>
    </source>
</evidence>
<evidence type="ECO:0000256" key="8">
    <source>
        <dbReference type="ARBA" id="ARBA00022516"/>
    </source>
</evidence>
<gene>
    <name evidence="16 18" type="primary">plsB</name>
    <name evidence="18" type="ORF">PROFFT_A_03970</name>
</gene>
<dbReference type="InterPro" id="IPR028354">
    <property type="entry name" value="GPAT_PlsB"/>
</dbReference>
<dbReference type="InterPro" id="IPR041728">
    <property type="entry name" value="GPAT/DHAPAT_LPLAT"/>
</dbReference>
<dbReference type="PIRSF" id="PIRSF000437">
    <property type="entry name" value="GPAT_DHAPAT"/>
    <property type="match status" value="1"/>
</dbReference>
<dbReference type="GO" id="GO:0016024">
    <property type="term" value="P:CDP-diacylglycerol biosynthetic process"/>
    <property type="evidence" value="ECO:0007669"/>
    <property type="project" value="UniProtKB-UniRule"/>
</dbReference>
<dbReference type="PIRSF" id="PIRSF500064">
    <property type="entry name" value="GPAT"/>
    <property type="match status" value="1"/>
</dbReference>
<dbReference type="NCBIfam" id="NF003441">
    <property type="entry name" value="PRK04974.1"/>
    <property type="match status" value="1"/>
</dbReference>
<evidence type="ECO:0000256" key="1">
    <source>
        <dbReference type="ARBA" id="ARBA00004413"/>
    </source>
</evidence>
<keyword evidence="11 16" id="KW-0472">Membrane</keyword>
<evidence type="ECO:0000256" key="11">
    <source>
        <dbReference type="ARBA" id="ARBA00023136"/>
    </source>
</evidence>
<accession>A0A8E4H4F6</accession>
<dbReference type="GO" id="GO:0004366">
    <property type="term" value="F:glycerol-3-phosphate O-acyltransferase activity"/>
    <property type="evidence" value="ECO:0007669"/>
    <property type="project" value="UniProtKB-UniRule"/>
</dbReference>
<keyword evidence="14 16" id="KW-0012">Acyltransferase</keyword>
<dbReference type="CDD" id="cd07993">
    <property type="entry name" value="LPLAT_DHAPAT-like"/>
    <property type="match status" value="1"/>
</dbReference>
<sequence length="801" mass="92092">MRIANTSLLFFILCWRRFFLNLLKFKIKILVRSTIIPSQPVSQLCLDMTRPVVYILPCNSKLDLLTLRHCCLIHNLPDPLDTNQINGTILPRYVFLDDLRGCHNATIQKSVKLFQYYIEIHRHNPFLDIQIIPTSVMFGRSPHLHASNSCPRLHFFNFVKKCFVVIWLGRDSFVHFSSSVSLRHISDKYGSDHVIAHKMVRLARMHFFRQRLSAVGPIPLEPRDLFIKMLSSKAIRKAVEGESRSKKISLEKAEQKAVVLMKEIAANFTYATVRLSNRVLAWLWNRLYQSINVHHVESVLNLAQAGHEIVYVPCHRSHMDYLLISYVLYQQGLVPPHIAAGINLNFWPVGSILRRLGAFFIRRTFKGNKLYSTIFREYLSELFSRGYSIEYFMEGGRSRTGRLLEPKTGTLAITIQSILRGSRRPVTLVPVYIGYEHIMEVVTYAKELGGAIKENENIIQMFRGLTKLRNLGEVHVNFGEPININNWLNQHVPEWRESINAVEPQRPRWFTPTVNAIAHTIMVNINKSAAANAINLCSTAVLAASPHALTREQLLEQLVCYLDLLNNTPYAARVTTPNQNPEDLLKHAIHMGKFAVKKNNIGHLIILPQEQALLLAYYRNNIQHMLVLPSLISNIVMHYNSISFKSLLRYLEMLYPLFEKDLFLCHQIIDLPELLKSIVIELSRQKLLFINGNDLMINHDRIFVVTLLAAVVRETLQRYAITFSLLISNPKISRSELEKKSWIMAQHLSISRGIHSLEFLDKSLLSTLIATLNSKGYMYNVGESCPKHTVELYHLLVVMLD</sequence>
<dbReference type="InterPro" id="IPR045520">
    <property type="entry name" value="GPAT/DHAPAT_C"/>
</dbReference>
<dbReference type="SMART" id="SM00563">
    <property type="entry name" value="PlsC"/>
    <property type="match status" value="1"/>
</dbReference>
<keyword evidence="13 16" id="KW-1208">Phospholipid metabolism</keyword>
<dbReference type="AlphaFoldDB" id="A0A8E4H4F6"/>
<evidence type="ECO:0000256" key="3">
    <source>
        <dbReference type="ARBA" id="ARBA00005189"/>
    </source>
</evidence>
<dbReference type="GO" id="GO:0005886">
    <property type="term" value="C:plasma membrane"/>
    <property type="evidence" value="ECO:0007669"/>
    <property type="project" value="UniProtKB-SubCell"/>
</dbReference>
<comment type="similarity">
    <text evidence="4 16">Belongs to the GPAT/DAPAT family.</text>
</comment>
<evidence type="ECO:0000256" key="10">
    <source>
        <dbReference type="ARBA" id="ARBA00023098"/>
    </source>
</evidence>
<comment type="subcellular location">
    <subcellularLocation>
        <location evidence="1 16">Cell membrane</location>
        <topology evidence="1 16">Peripheral membrane protein</topology>
        <orientation evidence="1 16">Cytoplasmic side</orientation>
    </subcellularLocation>
</comment>
<feature type="short sequence motif" description="HXXXXD motif" evidence="16">
    <location>
        <begin position="314"/>
        <end position="319"/>
    </location>
</feature>
<evidence type="ECO:0000256" key="13">
    <source>
        <dbReference type="ARBA" id="ARBA00023264"/>
    </source>
</evidence>
<keyword evidence="8 16" id="KW-0444">Lipid biosynthesis</keyword>
<evidence type="ECO:0000256" key="5">
    <source>
        <dbReference type="ARBA" id="ARBA00013113"/>
    </source>
</evidence>
<evidence type="ECO:0000256" key="12">
    <source>
        <dbReference type="ARBA" id="ARBA00023209"/>
    </source>
</evidence>
<protein>
    <recommendedName>
        <fullName evidence="6 16">Glycerol-3-phosphate acyltransferase</fullName>
        <shortName evidence="16">GPAT</shortName>
        <ecNumber evidence="5 16">2.3.1.15</ecNumber>
    </recommendedName>
</protein>
<comment type="catalytic activity">
    <reaction evidence="15 16">
        <text>sn-glycerol 3-phosphate + an acyl-CoA = a 1-acyl-sn-glycero-3-phosphate + CoA</text>
        <dbReference type="Rhea" id="RHEA:15325"/>
        <dbReference type="ChEBI" id="CHEBI:57287"/>
        <dbReference type="ChEBI" id="CHEBI:57597"/>
        <dbReference type="ChEBI" id="CHEBI:57970"/>
        <dbReference type="ChEBI" id="CHEBI:58342"/>
        <dbReference type="EC" id="2.3.1.15"/>
    </reaction>
</comment>
<dbReference type="InterPro" id="IPR002123">
    <property type="entry name" value="Plipid/glycerol_acylTrfase"/>
</dbReference>
<evidence type="ECO:0000256" key="9">
    <source>
        <dbReference type="ARBA" id="ARBA00022679"/>
    </source>
</evidence>
<keyword evidence="7 16" id="KW-1003">Cell membrane</keyword>
<keyword evidence="19" id="KW-1185">Reference proteome</keyword>
<dbReference type="EC" id="2.3.1.15" evidence="5 16"/>
<evidence type="ECO:0000256" key="15">
    <source>
        <dbReference type="ARBA" id="ARBA00048427"/>
    </source>
</evidence>
<dbReference type="Proteomes" id="UP000683585">
    <property type="component" value="Chromosome"/>
</dbReference>
<dbReference type="PANTHER" id="PTHR12563">
    <property type="entry name" value="GLYCEROL-3-PHOSPHATE ACYLTRANSFERASE"/>
    <property type="match status" value="1"/>
</dbReference>
<feature type="domain" description="Phospholipid/glycerol acyltransferase" evidence="17">
    <location>
        <begin position="309"/>
        <end position="436"/>
    </location>
</feature>
<dbReference type="EMBL" id="LR890047">
    <property type="protein sequence ID" value="CAD6510649.1"/>
    <property type="molecule type" value="Genomic_DNA"/>
</dbReference>
<comment type="pathway">
    <text evidence="2 16">Phospholipid metabolism; CDP-diacylglycerol biosynthesis; CDP-diacylglycerol from sn-glycerol 3-phosphate: step 1/3.</text>
</comment>
<dbReference type="InterPro" id="IPR022284">
    <property type="entry name" value="GPAT/DHAPAT"/>
</dbReference>
<evidence type="ECO:0000313" key="18">
    <source>
        <dbReference type="EMBL" id="CAD6510649.1"/>
    </source>
</evidence>
<evidence type="ECO:0000256" key="2">
    <source>
        <dbReference type="ARBA" id="ARBA00004765"/>
    </source>
</evidence>
<name>A0A8E4H4F6_9ENTR</name>
<dbReference type="HAMAP" id="MF_00393">
    <property type="entry name" value="Glyc3P_acyltrans"/>
    <property type="match status" value="1"/>
</dbReference>
<evidence type="ECO:0000256" key="4">
    <source>
        <dbReference type="ARBA" id="ARBA00007937"/>
    </source>
</evidence>
<dbReference type="GO" id="GO:0006631">
    <property type="term" value="P:fatty acid metabolic process"/>
    <property type="evidence" value="ECO:0007669"/>
    <property type="project" value="TreeGrafter"/>
</dbReference>
<evidence type="ECO:0000256" key="16">
    <source>
        <dbReference type="HAMAP-Rule" id="MF_00393"/>
    </source>
</evidence>
<proteinExistence type="inferred from homology"/>
<keyword evidence="10 16" id="KW-0443">Lipid metabolism</keyword>
<comment type="pathway">
    <text evidence="3">Lipid metabolism.</text>
</comment>
<keyword evidence="9 16" id="KW-0808">Transferase</keyword>
<dbReference type="KEGG" id="ptf:PROFFT_A_03970"/>
<dbReference type="PANTHER" id="PTHR12563:SF17">
    <property type="entry name" value="DIHYDROXYACETONE PHOSPHATE ACYLTRANSFERASE"/>
    <property type="match status" value="1"/>
</dbReference>
<dbReference type="SUPFAM" id="SSF69593">
    <property type="entry name" value="Glycerol-3-phosphate (1)-acyltransferase"/>
    <property type="match status" value="1"/>
</dbReference>
<dbReference type="Pfam" id="PF19277">
    <property type="entry name" value="GPAT_C"/>
    <property type="match status" value="1"/>
</dbReference>
<dbReference type="Pfam" id="PF01553">
    <property type="entry name" value="Acyltransferase"/>
    <property type="match status" value="1"/>
</dbReference>
<evidence type="ECO:0000256" key="14">
    <source>
        <dbReference type="ARBA" id="ARBA00023315"/>
    </source>
</evidence>
<comment type="domain">
    <text evidence="16">The HXXXXD motif is essential for acyltransferase activity and may constitute the binding site for the phosphate moiety of the glycerol-3-phosphate.</text>
</comment>
<organism evidence="18 19">
    <name type="scientific">Candidatus Profftia tarda</name>
    <dbReference type="NCBI Taxonomy" id="1177216"/>
    <lineage>
        <taxon>Bacteria</taxon>
        <taxon>Pseudomonadati</taxon>
        <taxon>Pseudomonadota</taxon>
        <taxon>Gammaproteobacteria</taxon>
        <taxon>Enterobacterales</taxon>
        <taxon>Enterobacteriaceae</taxon>
        <taxon>Candidatus Profftia</taxon>
    </lineage>
</organism>
<reference evidence="18" key="1">
    <citation type="submission" date="2020-10" db="EMBL/GenBank/DDBJ databases">
        <authorList>
            <person name="Szabo G."/>
        </authorList>
    </citation>
    <scope>NUCLEOTIDE SEQUENCE</scope>
    <source>
        <strain evidence="18">PROFFT</strain>
    </source>
</reference>
<dbReference type="UniPathway" id="UPA00557">
    <property type="reaction ID" value="UER00612"/>
</dbReference>
<evidence type="ECO:0000256" key="7">
    <source>
        <dbReference type="ARBA" id="ARBA00022475"/>
    </source>
</evidence>
<evidence type="ECO:0000313" key="19">
    <source>
        <dbReference type="Proteomes" id="UP000683585"/>
    </source>
</evidence>